<sequence length="110" mass="12859">MGDVVSSHLDEAKREIISARTEKVMGEFGRLYEQQFAVALFNKVRFDIEGGGGPQSQLLHRKIPLENKSIFSGSLFQNIEENKKWKNRYFFVPDSYNINYYDNKSSFEKR</sequence>
<dbReference type="KEGG" id="alim:106512176"/>
<dbReference type="Proteomes" id="UP000192220">
    <property type="component" value="Unplaced"/>
</dbReference>
<feature type="domain" description="PH" evidence="1">
    <location>
        <begin position="68"/>
        <end position="110"/>
    </location>
</feature>
<dbReference type="GeneID" id="106512176"/>
<protein>
    <submittedName>
        <fullName evidence="3">Niban-like protein 1</fullName>
    </submittedName>
</protein>
<dbReference type="RefSeq" id="XP_013856299.1">
    <property type="nucleotide sequence ID" value="XM_014000845.1"/>
</dbReference>
<dbReference type="InterPro" id="IPR026088">
    <property type="entry name" value="Niban-like"/>
</dbReference>
<dbReference type="OrthoDB" id="8429777at2759"/>
<organism evidence="2 3">
    <name type="scientific">Austrofundulus limnaeus</name>
    <name type="common">Annual killifish</name>
    <dbReference type="NCBI Taxonomy" id="52670"/>
    <lineage>
        <taxon>Eukaryota</taxon>
        <taxon>Metazoa</taxon>
        <taxon>Chordata</taxon>
        <taxon>Craniata</taxon>
        <taxon>Vertebrata</taxon>
        <taxon>Euteleostomi</taxon>
        <taxon>Actinopterygii</taxon>
        <taxon>Neopterygii</taxon>
        <taxon>Teleostei</taxon>
        <taxon>Neoteleostei</taxon>
        <taxon>Acanthomorphata</taxon>
        <taxon>Ovalentaria</taxon>
        <taxon>Atherinomorphae</taxon>
        <taxon>Cyprinodontiformes</taxon>
        <taxon>Rivulidae</taxon>
        <taxon>Austrofundulus</taxon>
    </lineage>
</organism>
<keyword evidence="2" id="KW-1185">Reference proteome</keyword>
<dbReference type="InParanoid" id="A0A2I4ALC6"/>
<evidence type="ECO:0000313" key="2">
    <source>
        <dbReference type="Proteomes" id="UP000192220"/>
    </source>
</evidence>
<dbReference type="STRING" id="52670.A0A2I4ALC6"/>
<evidence type="ECO:0000313" key="3">
    <source>
        <dbReference type="RefSeq" id="XP_013856299.1"/>
    </source>
</evidence>
<dbReference type="AlphaFoldDB" id="A0A2I4ALC6"/>
<dbReference type="PANTHER" id="PTHR14392">
    <property type="entry name" value="NIBAN FAMILY MEMBER"/>
    <property type="match status" value="1"/>
</dbReference>
<feature type="non-terminal residue" evidence="3">
    <location>
        <position position="110"/>
    </location>
</feature>
<dbReference type="InterPro" id="IPR001849">
    <property type="entry name" value="PH_domain"/>
</dbReference>
<dbReference type="PROSITE" id="PS50003">
    <property type="entry name" value="PH_DOMAIN"/>
    <property type="match status" value="1"/>
</dbReference>
<name>A0A2I4ALC6_AUSLI</name>
<proteinExistence type="predicted"/>
<evidence type="ECO:0000259" key="1">
    <source>
        <dbReference type="PROSITE" id="PS50003"/>
    </source>
</evidence>
<accession>A0A2I4ALC6</accession>
<gene>
    <name evidence="3" type="primary">LOC106512176</name>
</gene>
<dbReference type="PANTHER" id="PTHR14392:SF2">
    <property type="entry name" value="PROTEIN NIBAN 2"/>
    <property type="match status" value="1"/>
</dbReference>
<dbReference type="Pfam" id="PF26089">
    <property type="entry name" value="PH_Niban2"/>
    <property type="match status" value="1"/>
</dbReference>
<reference evidence="3" key="1">
    <citation type="submission" date="2025-08" db="UniProtKB">
        <authorList>
            <consortium name="RefSeq"/>
        </authorList>
    </citation>
    <scope>IDENTIFICATION</scope>
</reference>